<protein>
    <submittedName>
        <fullName evidence="1">Uncharacterized protein</fullName>
    </submittedName>
</protein>
<sequence length="388" mass="41179">MSAIGIGHHQSDRTARNRIGSASDSRCGVIGIVRRIDSDGWSGHINNAIVGCGAGVARWIGDARIYLVVPFRQWGGHIHAVAAVRLYGGGQGLLVAVGIGHDQGNGTAHRGIRRTGNGRGGVVGVVRRINCYHWRCQIHAALVTRGAGVARWIGDARIYLVVPFRQWGGHIHAVAAVRLYGGGQGLLVAVGIGHDQGNGTAHRGIRRTGNGRGGVVGIVWGIDGDSRCGHIHTAIVGRGAGVARWIGDARIYLVVPFRQWGGHIHAVAAVRLYRSGQDLLVAVGIGHNQGNGTARRGIRRTGNGRGGVVGVVRRINCYHWRCQIHAALVTRGAGVSCRIRDARIYLVVPFRQWGGHIHSVAAVRLYRSGQGLLVAVGIGHDQGNGTAR</sequence>
<proteinExistence type="predicted"/>
<accession>A0A655XEC6</accession>
<gene>
    <name evidence="1" type="ORF">ERS013201_01864</name>
</gene>
<evidence type="ECO:0000313" key="1">
    <source>
        <dbReference type="EMBL" id="CSC12598.1"/>
    </source>
</evidence>
<evidence type="ECO:0000313" key="2">
    <source>
        <dbReference type="Proteomes" id="UP000046067"/>
    </source>
</evidence>
<dbReference type="Proteomes" id="UP000046067">
    <property type="component" value="Unassembled WGS sequence"/>
</dbReference>
<organism evidence="1 2">
    <name type="scientific">Vibrio cholerae</name>
    <dbReference type="NCBI Taxonomy" id="666"/>
    <lineage>
        <taxon>Bacteria</taxon>
        <taxon>Pseudomonadati</taxon>
        <taxon>Pseudomonadota</taxon>
        <taxon>Gammaproteobacteria</taxon>
        <taxon>Vibrionales</taxon>
        <taxon>Vibrionaceae</taxon>
        <taxon>Vibrio</taxon>
    </lineage>
</organism>
<name>A0A655XEC6_VIBCL</name>
<dbReference type="AlphaFoldDB" id="A0A655XEC6"/>
<reference evidence="1 2" key="1">
    <citation type="submission" date="2015-07" db="EMBL/GenBank/DDBJ databases">
        <authorList>
            <consortium name="Pathogen Informatics"/>
        </authorList>
    </citation>
    <scope>NUCLEOTIDE SEQUENCE [LARGE SCALE GENOMIC DNA]</scope>
    <source>
        <strain evidence="1 2">A325</strain>
    </source>
</reference>
<dbReference type="EMBL" id="CWQJ01000009">
    <property type="protein sequence ID" value="CSC12598.1"/>
    <property type="molecule type" value="Genomic_DNA"/>
</dbReference>